<evidence type="ECO:0000256" key="1">
    <source>
        <dbReference type="SAM" id="MobiDB-lite"/>
    </source>
</evidence>
<gene>
    <name evidence="2" type="ORF">HNR73_005980</name>
</gene>
<dbReference type="AlphaFoldDB" id="A0A841G1R4"/>
<comment type="caution">
    <text evidence="2">The sequence shown here is derived from an EMBL/GenBank/DDBJ whole genome shotgun (WGS) entry which is preliminary data.</text>
</comment>
<accession>A0A841G1R4</accession>
<protein>
    <submittedName>
        <fullName evidence="2">Uncharacterized protein</fullName>
    </submittedName>
</protein>
<organism evidence="2 3">
    <name type="scientific">Phytomonospora endophytica</name>
    <dbReference type="NCBI Taxonomy" id="714109"/>
    <lineage>
        <taxon>Bacteria</taxon>
        <taxon>Bacillati</taxon>
        <taxon>Actinomycetota</taxon>
        <taxon>Actinomycetes</taxon>
        <taxon>Micromonosporales</taxon>
        <taxon>Micromonosporaceae</taxon>
        <taxon>Phytomonospora</taxon>
    </lineage>
</organism>
<dbReference type="Proteomes" id="UP000548476">
    <property type="component" value="Unassembled WGS sequence"/>
</dbReference>
<dbReference type="EMBL" id="JACHGT010000015">
    <property type="protein sequence ID" value="MBB6038100.1"/>
    <property type="molecule type" value="Genomic_DNA"/>
</dbReference>
<feature type="compositionally biased region" description="Basic and acidic residues" evidence="1">
    <location>
        <begin position="180"/>
        <end position="207"/>
    </location>
</feature>
<reference evidence="2 3" key="1">
    <citation type="submission" date="2020-08" db="EMBL/GenBank/DDBJ databases">
        <title>Genomic Encyclopedia of Type Strains, Phase IV (KMG-IV): sequencing the most valuable type-strain genomes for metagenomic binning, comparative biology and taxonomic classification.</title>
        <authorList>
            <person name="Goeker M."/>
        </authorList>
    </citation>
    <scope>NUCLEOTIDE SEQUENCE [LARGE SCALE GENOMIC DNA]</scope>
    <source>
        <strain evidence="2 3">YIM 65646</strain>
    </source>
</reference>
<name>A0A841G1R4_9ACTN</name>
<evidence type="ECO:0000313" key="2">
    <source>
        <dbReference type="EMBL" id="MBB6038100.1"/>
    </source>
</evidence>
<feature type="region of interest" description="Disordered" evidence="1">
    <location>
        <begin position="1"/>
        <end position="220"/>
    </location>
</feature>
<keyword evidence="3" id="KW-1185">Reference proteome</keyword>
<evidence type="ECO:0000313" key="3">
    <source>
        <dbReference type="Proteomes" id="UP000548476"/>
    </source>
</evidence>
<proteinExistence type="predicted"/>
<feature type="compositionally biased region" description="Basic and acidic residues" evidence="1">
    <location>
        <begin position="105"/>
        <end position="116"/>
    </location>
</feature>
<sequence>MSGTVPRPAIRVGTWTGWHAAGGRPHHPPRARADTAPAARPVRGRPARSRGGGVTACRRPGASRAAHATPHQRTPVKRHGGNNAAARIDRRQRDSRHRAASRGVGRPDPRSRRELTRPAASEAARPQPSAHGSGSGSGSGSGRLEPIRRTRRVHQASHYETAESVSFRAENHPPPHRRLRPPEATRRRPLRADPKMSPREPGPDRARRPTGHSAEVPYRRHPWPGWRAHLVNRAPITLTAPPATPRPKPPGGSL</sequence>